<dbReference type="RefSeq" id="WP_252848483.1">
    <property type="nucleotide sequence ID" value="NZ_BAPW01000034.1"/>
</dbReference>
<dbReference type="InterPro" id="IPR007138">
    <property type="entry name" value="ABM_dom"/>
</dbReference>
<name>A0ABT1CE48_9PROT</name>
<proteinExistence type="predicted"/>
<dbReference type="Gene3D" id="3.30.70.100">
    <property type="match status" value="1"/>
</dbReference>
<keyword evidence="2" id="KW-0503">Monooxygenase</keyword>
<dbReference type="InterPro" id="IPR011008">
    <property type="entry name" value="Dimeric_a/b-barrel"/>
</dbReference>
<dbReference type="Proteomes" id="UP001523401">
    <property type="component" value="Unassembled WGS sequence"/>
</dbReference>
<dbReference type="GO" id="GO:0004497">
    <property type="term" value="F:monooxygenase activity"/>
    <property type="evidence" value="ECO:0007669"/>
    <property type="project" value="UniProtKB-KW"/>
</dbReference>
<dbReference type="Pfam" id="PF03992">
    <property type="entry name" value="ABM"/>
    <property type="match status" value="1"/>
</dbReference>
<keyword evidence="3" id="KW-1185">Reference proteome</keyword>
<dbReference type="SUPFAM" id="SSF54909">
    <property type="entry name" value="Dimeric alpha+beta barrel"/>
    <property type="match status" value="1"/>
</dbReference>
<accession>A0ABT1CE48</accession>
<evidence type="ECO:0000313" key="3">
    <source>
        <dbReference type="Proteomes" id="UP001523401"/>
    </source>
</evidence>
<feature type="domain" description="ABM" evidence="1">
    <location>
        <begin position="3"/>
        <end position="95"/>
    </location>
</feature>
<reference evidence="2 3" key="1">
    <citation type="submission" date="2022-06" db="EMBL/GenBank/DDBJ databases">
        <title>Whole-genome of Asaia lannensis strain LMG 27011T.</title>
        <authorList>
            <person name="Sombolestani A."/>
        </authorList>
    </citation>
    <scope>NUCLEOTIDE SEQUENCE [LARGE SCALE GENOMIC DNA]</scope>
    <source>
        <strain evidence="2 3">NBRC 102526</strain>
    </source>
</reference>
<keyword evidence="2" id="KW-0560">Oxidoreductase</keyword>
<dbReference type="PROSITE" id="PS51725">
    <property type="entry name" value="ABM"/>
    <property type="match status" value="1"/>
</dbReference>
<dbReference type="EMBL" id="JAMXQU010000001">
    <property type="protein sequence ID" value="MCO6158836.1"/>
    <property type="molecule type" value="Genomic_DNA"/>
</dbReference>
<dbReference type="PANTHER" id="PTHR33336">
    <property type="entry name" value="QUINOL MONOOXYGENASE YGIN-RELATED"/>
    <property type="match status" value="1"/>
</dbReference>
<evidence type="ECO:0000259" key="1">
    <source>
        <dbReference type="PROSITE" id="PS51725"/>
    </source>
</evidence>
<sequence length="95" mass="10988">MKSCVSATVTVPAERHVECRSLLHDISLLARRDDGCLRFVVYEDKENRGRFAINEEWEDESSLQRHLKTDHVLKVFDDIGKIGGKIDNMWCLLVE</sequence>
<dbReference type="PANTHER" id="PTHR33336:SF3">
    <property type="entry name" value="ABM DOMAIN-CONTAINING PROTEIN"/>
    <property type="match status" value="1"/>
</dbReference>
<evidence type="ECO:0000313" key="2">
    <source>
        <dbReference type="EMBL" id="MCO6158836.1"/>
    </source>
</evidence>
<protein>
    <submittedName>
        <fullName evidence="2">Antibiotic biosynthesis monooxygenase</fullName>
    </submittedName>
</protein>
<gene>
    <name evidence="2" type="ORF">NF685_02175</name>
</gene>
<dbReference type="InterPro" id="IPR050744">
    <property type="entry name" value="AI-2_Isomerase_LsrG"/>
</dbReference>
<organism evidence="2 3">
    <name type="scientific">Asaia lannensis NBRC 102526</name>
    <dbReference type="NCBI Taxonomy" id="1307926"/>
    <lineage>
        <taxon>Bacteria</taxon>
        <taxon>Pseudomonadati</taxon>
        <taxon>Pseudomonadota</taxon>
        <taxon>Alphaproteobacteria</taxon>
        <taxon>Acetobacterales</taxon>
        <taxon>Acetobacteraceae</taxon>
        <taxon>Asaia</taxon>
    </lineage>
</organism>
<comment type="caution">
    <text evidence="2">The sequence shown here is derived from an EMBL/GenBank/DDBJ whole genome shotgun (WGS) entry which is preliminary data.</text>
</comment>